<dbReference type="Proteomes" id="UP000028531">
    <property type="component" value="Unassembled WGS sequence"/>
</dbReference>
<accession>A0A084K0B6</accession>
<protein>
    <submittedName>
        <fullName evidence="1">Uncharacterized protein</fullName>
    </submittedName>
</protein>
<gene>
    <name evidence="1" type="ORF">IL45_00840</name>
</gene>
<evidence type="ECO:0000313" key="2">
    <source>
        <dbReference type="Proteomes" id="UP000028531"/>
    </source>
</evidence>
<sequence>MESQPDFQSTLGLYKLSEKSKEYLNMELSGWTTMLELDKDGILNYKNGDVTVKTGTWRISYNESYNCVIDMEERVVPFAIKDGKYGILITIGDGDECKGIVYEKQIDKSN</sequence>
<dbReference type="AlphaFoldDB" id="A0A084K0B6"/>
<dbReference type="EMBL" id="JPJI01000004">
    <property type="protein sequence ID" value="KEZ94650.1"/>
    <property type="molecule type" value="Genomic_DNA"/>
</dbReference>
<evidence type="ECO:0000313" key="1">
    <source>
        <dbReference type="EMBL" id="KEZ94650.1"/>
    </source>
</evidence>
<name>A0A084K0B6_NONUL</name>
<proteinExistence type="predicted"/>
<reference evidence="1 2" key="1">
    <citation type="submission" date="2014-07" db="EMBL/GenBank/DDBJ databases">
        <title>Draft genome sequence of Nonlabens ulvanivorans, an ulvan degrading bacterium.</title>
        <authorList>
            <person name="Kopel M."/>
            <person name="Helbert W."/>
            <person name="Henrissat B."/>
            <person name="Doniger T."/>
            <person name="Banin E."/>
        </authorList>
    </citation>
    <scope>NUCLEOTIDE SEQUENCE [LARGE SCALE GENOMIC DNA]</scope>
    <source>
        <strain evidence="1 2">PLR</strain>
    </source>
</reference>
<organism evidence="1 2">
    <name type="scientific">Nonlabens ulvanivorans</name>
    <name type="common">Persicivirga ulvanivorans</name>
    <dbReference type="NCBI Taxonomy" id="906888"/>
    <lineage>
        <taxon>Bacteria</taxon>
        <taxon>Pseudomonadati</taxon>
        <taxon>Bacteroidota</taxon>
        <taxon>Flavobacteriia</taxon>
        <taxon>Flavobacteriales</taxon>
        <taxon>Flavobacteriaceae</taxon>
        <taxon>Nonlabens</taxon>
    </lineage>
</organism>
<comment type="caution">
    <text evidence="1">The sequence shown here is derived from an EMBL/GenBank/DDBJ whole genome shotgun (WGS) entry which is preliminary data.</text>
</comment>